<protein>
    <submittedName>
        <fullName evidence="2">Uncharacterized protein</fullName>
    </submittedName>
</protein>
<sequence length="471" mass="51176">MGRLLFLLVLFVLPGLAPALAQPATAPQGRILCSPRVPPDEEWRVGSGFMVMRSVAEHLNGSAPALRLENVQQTAKAIPTLEFIISRPDGITANEWRAAWLEAVAYPADRTPGSITEQDLVRGTVLPPSPEDDRTAVTALFPALERGGWLPTRWQVVVFVCVDPNYDPGSRRANGKEIRAYAREPFFISTFKLSTLTGVLTVAAIYLALALATLQLQSRQIAHAQSTGVIRRGRSAAFWYAMRPTVIAQDSFGVCSLSRFQVLLFTVVVSGVYAYVMARTGKLPEVSNTVLTLLGITLAGSTLARVAEGTSIDTQNRLWLLGTGIVDPSPRLPRWLDLVSAEGEIDVTRVQALVFSLFAAGALVVNGTGDLANFSIPEQVNYLIGISQAVYVAGRALPHESARRLNEEVRALQDAEAKALHDPADADARQQFETARKGIGPTLTDVFGERFRAARLRQFKPGERVAEVPAE</sequence>
<dbReference type="OrthoDB" id="8197039at2"/>
<keyword evidence="1" id="KW-0732">Signal</keyword>
<gene>
    <name evidence="2" type="ORF">DFH01_15665</name>
</gene>
<comment type="caution">
    <text evidence="2">The sequence shown here is derived from an EMBL/GenBank/DDBJ whole genome shotgun (WGS) entry which is preliminary data.</text>
</comment>
<accession>A0A317FBW6</accession>
<evidence type="ECO:0000313" key="2">
    <source>
        <dbReference type="EMBL" id="PWS36581.1"/>
    </source>
</evidence>
<evidence type="ECO:0000313" key="3">
    <source>
        <dbReference type="Proteomes" id="UP000245765"/>
    </source>
</evidence>
<feature type="chain" id="PRO_5016401710" evidence="1">
    <location>
        <begin position="22"/>
        <end position="471"/>
    </location>
</feature>
<organism evidence="2 3">
    <name type="scientific">Falsiroseomonas bella</name>
    <dbReference type="NCBI Taxonomy" id="2184016"/>
    <lineage>
        <taxon>Bacteria</taxon>
        <taxon>Pseudomonadati</taxon>
        <taxon>Pseudomonadota</taxon>
        <taxon>Alphaproteobacteria</taxon>
        <taxon>Acetobacterales</taxon>
        <taxon>Roseomonadaceae</taxon>
        <taxon>Falsiroseomonas</taxon>
    </lineage>
</organism>
<evidence type="ECO:0000256" key="1">
    <source>
        <dbReference type="SAM" id="SignalP"/>
    </source>
</evidence>
<proteinExistence type="predicted"/>
<name>A0A317FBW6_9PROT</name>
<dbReference type="RefSeq" id="WP_109871374.1">
    <property type="nucleotide sequence ID" value="NZ_QGNA01000003.1"/>
</dbReference>
<reference evidence="3" key="1">
    <citation type="submission" date="2018-05" db="EMBL/GenBank/DDBJ databases">
        <authorList>
            <person name="Du Z."/>
            <person name="Wang X."/>
        </authorList>
    </citation>
    <scope>NUCLEOTIDE SEQUENCE [LARGE SCALE GENOMIC DNA]</scope>
    <source>
        <strain evidence="3">CQN31</strain>
    </source>
</reference>
<dbReference type="Proteomes" id="UP000245765">
    <property type="component" value="Unassembled WGS sequence"/>
</dbReference>
<dbReference type="EMBL" id="QGNA01000003">
    <property type="protein sequence ID" value="PWS36581.1"/>
    <property type="molecule type" value="Genomic_DNA"/>
</dbReference>
<keyword evidence="3" id="KW-1185">Reference proteome</keyword>
<feature type="signal peptide" evidence="1">
    <location>
        <begin position="1"/>
        <end position="21"/>
    </location>
</feature>
<dbReference type="AlphaFoldDB" id="A0A317FBW6"/>